<dbReference type="Pfam" id="PF10727">
    <property type="entry name" value="Rossmann-like"/>
    <property type="match status" value="1"/>
</dbReference>
<dbReference type="InterPro" id="IPR036291">
    <property type="entry name" value="NAD(P)-bd_dom_sf"/>
</dbReference>
<evidence type="ECO:0008006" key="6">
    <source>
        <dbReference type="Google" id="ProtNLM"/>
    </source>
</evidence>
<feature type="domain" description="DUF2520" evidence="3">
    <location>
        <begin position="126"/>
        <end position="250"/>
    </location>
</feature>
<protein>
    <recommendedName>
        <fullName evidence="6">DUF2520 domain-containing protein</fullName>
    </recommendedName>
</protein>
<dbReference type="InterPro" id="IPR019665">
    <property type="entry name" value="OxRdtase/DH_put_Rossmann_dom"/>
</dbReference>
<sequence length="306" mass="33973">MRIGIMGTGNMGVSFLLSLRDPANEIRIVASSPEKTRKQARLWQVQAATPRTIARQCDLLLLTVPDDVLPTLRPPTDAAHPCCVFHCSGALPVHILEPWQNRGYCIGALHPLQSIHTPRNHAFRGTYFAVDGEPAARKAGNRLVQQLGGHSFYVPEAERAAYHAAACFASNYVVTMAATAQELFRSWLRPEEAAQALFPLLKGTVENIKTAPLWRTALTGPIARGDRTTLTRHLAVLPESLRPLYCEAGMKTAALALRNGTICKEQYEQIGSILAMAKGDYHEKNNQPDHSQNEKRRHSHFHDHRL</sequence>
<dbReference type="PANTHER" id="PTHR40459">
    <property type="entry name" value="CONSERVED HYPOTHETICAL ALANINE AND LEUCINE RICH PROTEIN"/>
    <property type="match status" value="1"/>
</dbReference>
<dbReference type="InterPro" id="IPR008927">
    <property type="entry name" value="6-PGluconate_DH-like_C_sf"/>
</dbReference>
<dbReference type="PANTHER" id="PTHR40459:SF1">
    <property type="entry name" value="CONSERVED HYPOTHETICAL ALANINE AND LEUCINE RICH PROTEIN"/>
    <property type="match status" value="1"/>
</dbReference>
<dbReference type="RefSeq" id="WP_007390991.1">
    <property type="nucleotide sequence ID" value="NZ_AFIJ01000023.1"/>
</dbReference>
<feature type="compositionally biased region" description="Basic and acidic residues" evidence="1">
    <location>
        <begin position="282"/>
        <end position="294"/>
    </location>
</feature>
<name>A0ABN0D1E5_9FIRM</name>
<comment type="caution">
    <text evidence="4">The sequence shown here is derived from an EMBL/GenBank/DDBJ whole genome shotgun (WGS) entry which is preliminary data.</text>
</comment>
<reference evidence="4 5" key="1">
    <citation type="submission" date="2011-04" db="EMBL/GenBank/DDBJ databases">
        <authorList>
            <person name="Harkins D.M."/>
            <person name="Madupu R."/>
            <person name="Durkin A.S."/>
            <person name="Torralba M."/>
            <person name="Methe B."/>
            <person name="Sutton G.G."/>
            <person name="Nelson K.E."/>
        </authorList>
    </citation>
    <scope>NUCLEOTIDE SEQUENCE [LARGE SCALE GENOMIC DNA]</scope>
    <source>
        <strain evidence="4 5">UPII 199-6</strain>
    </source>
</reference>
<evidence type="ECO:0000259" key="3">
    <source>
        <dbReference type="Pfam" id="PF10728"/>
    </source>
</evidence>
<dbReference type="InterPro" id="IPR037108">
    <property type="entry name" value="TM1727-like_C_sf"/>
</dbReference>
<dbReference type="SUPFAM" id="SSF51735">
    <property type="entry name" value="NAD(P)-binding Rossmann-fold domains"/>
    <property type="match status" value="1"/>
</dbReference>
<feature type="region of interest" description="Disordered" evidence="1">
    <location>
        <begin position="282"/>
        <end position="306"/>
    </location>
</feature>
<organism evidence="4 5">
    <name type="scientific">Megasphaera lornae</name>
    <dbReference type="NCBI Taxonomy" id="1000568"/>
    <lineage>
        <taxon>Bacteria</taxon>
        <taxon>Bacillati</taxon>
        <taxon>Bacillota</taxon>
        <taxon>Negativicutes</taxon>
        <taxon>Veillonellales</taxon>
        <taxon>Veillonellaceae</taxon>
        <taxon>Megasphaera</taxon>
    </lineage>
</organism>
<evidence type="ECO:0000313" key="4">
    <source>
        <dbReference type="EMBL" id="EGL40661.1"/>
    </source>
</evidence>
<dbReference type="Proteomes" id="UP000004018">
    <property type="component" value="Unassembled WGS sequence"/>
</dbReference>
<dbReference type="SUPFAM" id="SSF48179">
    <property type="entry name" value="6-phosphogluconate dehydrogenase C-terminal domain-like"/>
    <property type="match status" value="1"/>
</dbReference>
<evidence type="ECO:0000259" key="2">
    <source>
        <dbReference type="Pfam" id="PF10727"/>
    </source>
</evidence>
<proteinExistence type="predicted"/>
<feature type="domain" description="Putative oxidoreductase/dehydrogenase Rossmann-like" evidence="2">
    <location>
        <begin position="2"/>
        <end position="111"/>
    </location>
</feature>
<evidence type="ECO:0000313" key="5">
    <source>
        <dbReference type="Proteomes" id="UP000004018"/>
    </source>
</evidence>
<dbReference type="Gene3D" id="1.10.1040.20">
    <property type="entry name" value="ProC-like, C-terminal domain"/>
    <property type="match status" value="1"/>
</dbReference>
<dbReference type="Pfam" id="PF10728">
    <property type="entry name" value="DUF2520"/>
    <property type="match status" value="1"/>
</dbReference>
<dbReference type="InterPro" id="IPR018931">
    <property type="entry name" value="DUF2520"/>
</dbReference>
<evidence type="ECO:0000256" key="1">
    <source>
        <dbReference type="SAM" id="MobiDB-lite"/>
    </source>
</evidence>
<dbReference type="EMBL" id="AFIJ01000023">
    <property type="protein sequence ID" value="EGL40661.1"/>
    <property type="molecule type" value="Genomic_DNA"/>
</dbReference>
<feature type="compositionally biased region" description="Basic residues" evidence="1">
    <location>
        <begin position="295"/>
        <end position="306"/>
    </location>
</feature>
<dbReference type="Gene3D" id="3.40.50.720">
    <property type="entry name" value="NAD(P)-binding Rossmann-like Domain"/>
    <property type="match status" value="1"/>
</dbReference>
<gene>
    <name evidence="4" type="ORF">HMPREF1039_1128</name>
</gene>
<accession>A0ABN0D1E5</accession>
<keyword evidence="5" id="KW-1185">Reference proteome</keyword>